<dbReference type="SUPFAM" id="SSF51182">
    <property type="entry name" value="RmlC-like cupins"/>
    <property type="match status" value="1"/>
</dbReference>
<name>A0ABW9JKB1_9SPHI</name>
<gene>
    <name evidence="1" type="ORF">E5L68_013275</name>
</gene>
<reference evidence="1 2" key="1">
    <citation type="submission" date="2024-12" db="EMBL/GenBank/DDBJ databases">
        <authorList>
            <person name="Hu S."/>
        </authorList>
    </citation>
    <scope>NUCLEOTIDE SEQUENCE [LARGE SCALE GENOMIC DNA]</scope>
    <source>
        <strain evidence="1 2">P-25</strain>
    </source>
</reference>
<comment type="caution">
    <text evidence="1">The sequence shown here is derived from an EMBL/GenBank/DDBJ whole genome shotgun (WGS) entry which is preliminary data.</text>
</comment>
<dbReference type="InterPro" id="IPR011051">
    <property type="entry name" value="RmlC_Cupin_sf"/>
</dbReference>
<dbReference type="RefSeq" id="WP_138728420.1">
    <property type="nucleotide sequence ID" value="NZ_SRMP02000023.1"/>
</dbReference>
<keyword evidence="2" id="KW-1185">Reference proteome</keyword>
<evidence type="ECO:0000313" key="1">
    <source>
        <dbReference type="EMBL" id="MFN0292371.1"/>
    </source>
</evidence>
<dbReference type="InterPro" id="IPR014710">
    <property type="entry name" value="RmlC-like_jellyroll"/>
</dbReference>
<evidence type="ECO:0000313" key="2">
    <source>
        <dbReference type="Proteomes" id="UP001517367"/>
    </source>
</evidence>
<protein>
    <submittedName>
        <fullName evidence="1">Uncharacterized protein</fullName>
    </submittedName>
</protein>
<dbReference type="EMBL" id="SRMP02000023">
    <property type="protein sequence ID" value="MFN0292371.1"/>
    <property type="molecule type" value="Genomic_DNA"/>
</dbReference>
<dbReference type="Gene3D" id="2.60.120.10">
    <property type="entry name" value="Jelly Rolls"/>
    <property type="match status" value="1"/>
</dbReference>
<organism evidence="1 2">
    <name type="scientific">Pedobacter helvus</name>
    <dbReference type="NCBI Taxonomy" id="2563444"/>
    <lineage>
        <taxon>Bacteria</taxon>
        <taxon>Pseudomonadati</taxon>
        <taxon>Bacteroidota</taxon>
        <taxon>Sphingobacteriia</taxon>
        <taxon>Sphingobacteriales</taxon>
        <taxon>Sphingobacteriaceae</taxon>
        <taxon>Pedobacter</taxon>
    </lineage>
</organism>
<sequence>MQEKFNNATPQRPAGARPLDGELILADLPRFIKEIRDEAAYRENGKNAITVFKSEHATTTLLVLKEGEKVQSAGDEKHLLITLYIIEGDLSFVVNQKEDYLSVGQLLSYHYGQAFQVLAHSECICLLTVIK</sequence>
<proteinExistence type="predicted"/>
<dbReference type="Proteomes" id="UP001517367">
    <property type="component" value="Unassembled WGS sequence"/>
</dbReference>
<accession>A0ABW9JKB1</accession>